<feature type="domain" description="ABC transporter" evidence="9">
    <location>
        <begin position="25"/>
        <end position="265"/>
    </location>
</feature>
<evidence type="ECO:0000256" key="5">
    <source>
        <dbReference type="ARBA" id="ARBA00022970"/>
    </source>
</evidence>
<keyword evidence="6 7" id="KW-0129">CBS domain</keyword>
<keyword evidence="5" id="KW-0029">Amino-acid transport</keyword>
<comment type="subcellular location">
    <subcellularLocation>
        <location evidence="8">Cell inner membrane</location>
        <topology evidence="8">Peripheral membrane protein</topology>
    </subcellularLocation>
</comment>
<evidence type="ECO:0000256" key="1">
    <source>
        <dbReference type="ARBA" id="ARBA00005417"/>
    </source>
</evidence>
<feature type="domain" description="CBS" evidence="10">
    <location>
        <begin position="280"/>
        <end position="336"/>
    </location>
</feature>
<keyword evidence="8" id="KW-0472">Membrane</keyword>
<reference evidence="11 12" key="1">
    <citation type="submission" date="2020-06" db="EMBL/GenBank/DDBJ databases">
        <title>Genomic analysis of Salicibibacter sp. NKC21-4.</title>
        <authorList>
            <person name="Oh Y.J."/>
        </authorList>
    </citation>
    <scope>NUCLEOTIDE SEQUENCE [LARGE SCALE GENOMIC DNA]</scope>
    <source>
        <strain evidence="11 12">NKC21-4</strain>
    </source>
</reference>
<evidence type="ECO:0000259" key="9">
    <source>
        <dbReference type="PROSITE" id="PS50893"/>
    </source>
</evidence>
<dbReference type="Gene3D" id="3.40.50.300">
    <property type="entry name" value="P-loop containing nucleotide triphosphate hydrolases"/>
    <property type="match status" value="1"/>
</dbReference>
<dbReference type="InterPro" id="IPR017871">
    <property type="entry name" value="ABC_transporter-like_CS"/>
</dbReference>
<dbReference type="EMBL" id="CP054706">
    <property type="protein sequence ID" value="QQK80140.1"/>
    <property type="molecule type" value="Genomic_DNA"/>
</dbReference>
<keyword evidence="4 8" id="KW-0067">ATP-binding</keyword>
<dbReference type="GO" id="GO:0005524">
    <property type="term" value="F:ATP binding"/>
    <property type="evidence" value="ECO:0007669"/>
    <property type="project" value="UniProtKB-UniRule"/>
</dbReference>
<dbReference type="InterPro" id="IPR005892">
    <property type="entry name" value="Gly-betaine_transp_ATP-bd"/>
</dbReference>
<dbReference type="SUPFAM" id="SSF54631">
    <property type="entry name" value="CBS-domain pair"/>
    <property type="match status" value="1"/>
</dbReference>
<keyword evidence="2 8" id="KW-0813">Transport</keyword>
<dbReference type="EC" id="7.6.2.9" evidence="8"/>
<dbReference type="GO" id="GO:0031460">
    <property type="term" value="P:glycine betaine transport"/>
    <property type="evidence" value="ECO:0007669"/>
    <property type="project" value="InterPro"/>
</dbReference>
<dbReference type="CDD" id="cd03294">
    <property type="entry name" value="ABC_Pro_Gly_Betaine"/>
    <property type="match status" value="1"/>
</dbReference>
<evidence type="ECO:0000256" key="3">
    <source>
        <dbReference type="ARBA" id="ARBA00022741"/>
    </source>
</evidence>
<keyword evidence="8" id="KW-1003">Cell membrane</keyword>
<comment type="subunit">
    <text evidence="8">The complex is probably composed of two ATP-binding proteins, two transmembrane proteins and a solute-binding protein.</text>
</comment>
<dbReference type="GO" id="GO:0016887">
    <property type="term" value="F:ATP hydrolysis activity"/>
    <property type="evidence" value="ECO:0007669"/>
    <property type="project" value="UniProtKB-UniRule"/>
</dbReference>
<dbReference type="InterPro" id="IPR003439">
    <property type="entry name" value="ABC_transporter-like_ATP-bd"/>
</dbReference>
<dbReference type="InterPro" id="IPR027417">
    <property type="entry name" value="P-loop_NTPase"/>
</dbReference>
<dbReference type="Proteomes" id="UP000595349">
    <property type="component" value="Chromosome"/>
</dbReference>
<protein>
    <recommendedName>
        <fullName evidence="8">Quaternary amine transport ATP-binding protein</fullName>
        <ecNumber evidence="8">7.6.2.9</ecNumber>
    </recommendedName>
</protein>
<dbReference type="RefSeq" id="WP_200090313.1">
    <property type="nucleotide sequence ID" value="NZ_CP054706.1"/>
</dbReference>
<dbReference type="Pfam" id="PF00005">
    <property type="entry name" value="ABC_tran"/>
    <property type="match status" value="1"/>
</dbReference>
<dbReference type="KEGG" id="scib:HUG20_09735"/>
<dbReference type="GO" id="GO:0006865">
    <property type="term" value="P:amino acid transport"/>
    <property type="evidence" value="ECO:0007669"/>
    <property type="project" value="UniProtKB-UniRule"/>
</dbReference>
<proteinExistence type="inferred from homology"/>
<dbReference type="InterPro" id="IPR000644">
    <property type="entry name" value="CBS_dom"/>
</dbReference>
<evidence type="ECO:0000259" key="10">
    <source>
        <dbReference type="PROSITE" id="PS51371"/>
    </source>
</evidence>
<evidence type="ECO:0000256" key="7">
    <source>
        <dbReference type="PROSITE-ProRule" id="PRU00703"/>
    </source>
</evidence>
<dbReference type="FunFam" id="3.40.50.300:FF:000201">
    <property type="entry name" value="Glycine betaine/L-proline ABC transporter ATP-binding protein"/>
    <property type="match status" value="1"/>
</dbReference>
<dbReference type="NCBIfam" id="TIGR01186">
    <property type="entry name" value="proV"/>
    <property type="match status" value="1"/>
</dbReference>
<evidence type="ECO:0000256" key="6">
    <source>
        <dbReference type="ARBA" id="ARBA00023122"/>
    </source>
</evidence>
<comment type="similarity">
    <text evidence="1 8">Belongs to the ABC transporter superfamily.</text>
</comment>
<evidence type="ECO:0000256" key="8">
    <source>
        <dbReference type="RuleBase" id="RU369116"/>
    </source>
</evidence>
<dbReference type="SUPFAM" id="SSF52540">
    <property type="entry name" value="P-loop containing nucleoside triphosphate hydrolases"/>
    <property type="match status" value="1"/>
</dbReference>
<dbReference type="PANTHER" id="PTHR43869:SF1">
    <property type="entry name" value="GLYCINE BETAINE_PROLINE BETAINE TRANSPORT SYSTEM ATP-BINDING PROTEIN PROV"/>
    <property type="match status" value="1"/>
</dbReference>
<dbReference type="AlphaFoldDB" id="A0A7T6ZBB6"/>
<comment type="catalytic activity">
    <reaction evidence="8">
        <text>a quaternary ammonium(out) + ATP + H2O = a quaternary ammonium(in) + ADP + phosphate + H(+)</text>
        <dbReference type="Rhea" id="RHEA:11036"/>
        <dbReference type="ChEBI" id="CHEBI:15377"/>
        <dbReference type="ChEBI" id="CHEBI:15378"/>
        <dbReference type="ChEBI" id="CHEBI:30616"/>
        <dbReference type="ChEBI" id="CHEBI:35267"/>
        <dbReference type="ChEBI" id="CHEBI:43474"/>
        <dbReference type="ChEBI" id="CHEBI:456216"/>
    </reaction>
</comment>
<dbReference type="PANTHER" id="PTHR43869">
    <property type="entry name" value="GLYCINE BETAINE/PROLINE BETAINE TRANSPORT SYSTEM ATP-BINDING PROTEIN PROV"/>
    <property type="match status" value="1"/>
</dbReference>
<evidence type="ECO:0000313" key="11">
    <source>
        <dbReference type="EMBL" id="QQK80140.1"/>
    </source>
</evidence>
<dbReference type="InterPro" id="IPR003593">
    <property type="entry name" value="AAA+_ATPase"/>
</dbReference>
<dbReference type="Pfam" id="PF00571">
    <property type="entry name" value="CBS"/>
    <property type="match status" value="2"/>
</dbReference>
<gene>
    <name evidence="11" type="ORF">HUG20_09735</name>
</gene>
<organism evidence="11 12">
    <name type="scientific">Salicibibacter cibi</name>
    <dbReference type="NCBI Taxonomy" id="2743001"/>
    <lineage>
        <taxon>Bacteria</taxon>
        <taxon>Bacillati</taxon>
        <taxon>Bacillota</taxon>
        <taxon>Bacilli</taxon>
        <taxon>Bacillales</taxon>
        <taxon>Bacillaceae</taxon>
        <taxon>Salicibibacter</taxon>
    </lineage>
</organism>
<keyword evidence="8" id="KW-0997">Cell inner membrane</keyword>
<dbReference type="PROSITE" id="PS50893">
    <property type="entry name" value="ABC_TRANSPORTER_2"/>
    <property type="match status" value="1"/>
</dbReference>
<dbReference type="PROSITE" id="PS00211">
    <property type="entry name" value="ABC_TRANSPORTER_1"/>
    <property type="match status" value="1"/>
</dbReference>
<dbReference type="InterPro" id="IPR046342">
    <property type="entry name" value="CBS_dom_sf"/>
</dbReference>
<name>A0A7T6ZBB6_9BACI</name>
<evidence type="ECO:0000256" key="4">
    <source>
        <dbReference type="ARBA" id="ARBA00022840"/>
    </source>
</evidence>
<keyword evidence="12" id="KW-1185">Reference proteome</keyword>
<accession>A0A7T6ZBB6</accession>
<dbReference type="InterPro" id="IPR051921">
    <property type="entry name" value="ABC_osmolyte_uptake_ATP-bind"/>
</dbReference>
<dbReference type="SMART" id="SM00382">
    <property type="entry name" value="AAA"/>
    <property type="match status" value="1"/>
</dbReference>
<evidence type="ECO:0000256" key="2">
    <source>
        <dbReference type="ARBA" id="ARBA00022448"/>
    </source>
</evidence>
<dbReference type="GO" id="GO:0006970">
    <property type="term" value="P:response to osmotic stress"/>
    <property type="evidence" value="ECO:0007669"/>
    <property type="project" value="UniProtKB-ARBA"/>
</dbReference>
<sequence length="390" mass="43397">MSTKINVEHLTKIFGRDPQEALDLVKKGDSKEAILEKTGHTVGVYDVSFDVSESEFFVIMGLSGSGKSTLIRCLNMLNRPTAGKVIVNGEDIVPYSKKTLSEFRQNNMAMVFQHFGLFSHRSILTNVAYGLEVKGFKQEEREEAAKQVLKTVGLEGWEQKRPSELSGGMQQRVGLARALATDPNILLMDEPFSALDPLIRREMQLELLDIQAKLKKTIIFITHDVNEAFQLGDRVAVMKDGIMEQIGTPEEVLETPKSDYIKEFVKDIDKTKVLQAQNVMFKPSAIVPVGGGAKLAIEEMRNHGISSVFVIGENKKLEGLVTIDDAIKANKENQSLKDIIKSDYHTTDPETYIEKLIPIATEAKYPIAVVDDDERLVGYISRVSVLASLV</sequence>
<evidence type="ECO:0000313" key="12">
    <source>
        <dbReference type="Proteomes" id="UP000595349"/>
    </source>
</evidence>
<dbReference type="GO" id="GO:0005886">
    <property type="term" value="C:plasma membrane"/>
    <property type="evidence" value="ECO:0007669"/>
    <property type="project" value="UniProtKB-SubCell"/>
</dbReference>
<dbReference type="GO" id="GO:0015418">
    <property type="term" value="F:ABC-type quaternary ammonium compound transporting activity"/>
    <property type="evidence" value="ECO:0007669"/>
    <property type="project" value="UniProtKB-EC"/>
</dbReference>
<keyword evidence="3 8" id="KW-0547">Nucleotide-binding</keyword>
<dbReference type="PROSITE" id="PS51371">
    <property type="entry name" value="CBS"/>
    <property type="match status" value="1"/>
</dbReference>
<dbReference type="Gene3D" id="3.10.580.10">
    <property type="entry name" value="CBS-domain"/>
    <property type="match status" value="1"/>
</dbReference>